<organism evidence="2 3">
    <name type="scientific">Acrodontium crateriforme</name>
    <dbReference type="NCBI Taxonomy" id="150365"/>
    <lineage>
        <taxon>Eukaryota</taxon>
        <taxon>Fungi</taxon>
        <taxon>Dikarya</taxon>
        <taxon>Ascomycota</taxon>
        <taxon>Pezizomycotina</taxon>
        <taxon>Dothideomycetes</taxon>
        <taxon>Dothideomycetidae</taxon>
        <taxon>Mycosphaerellales</taxon>
        <taxon>Teratosphaeriaceae</taxon>
        <taxon>Acrodontium</taxon>
    </lineage>
</organism>
<dbReference type="EMBL" id="CP138587">
    <property type="protein sequence ID" value="WPH02608.1"/>
    <property type="molecule type" value="Genomic_DNA"/>
</dbReference>
<feature type="compositionally biased region" description="Basic and acidic residues" evidence="1">
    <location>
        <begin position="54"/>
        <end position="65"/>
    </location>
</feature>
<accession>A0AAQ3RD84</accession>
<reference evidence="2 3" key="1">
    <citation type="submission" date="2023-11" db="EMBL/GenBank/DDBJ databases">
        <title>An acidophilic fungus is an integral part of prey digestion in a carnivorous sundew plant.</title>
        <authorList>
            <person name="Tsai I.J."/>
        </authorList>
    </citation>
    <scope>NUCLEOTIDE SEQUENCE [LARGE SCALE GENOMIC DNA]</scope>
    <source>
        <strain evidence="2">169a</strain>
    </source>
</reference>
<evidence type="ECO:0000256" key="1">
    <source>
        <dbReference type="SAM" id="MobiDB-lite"/>
    </source>
</evidence>
<gene>
    <name evidence="2" type="ORF">R9X50_00547300</name>
</gene>
<evidence type="ECO:0000313" key="2">
    <source>
        <dbReference type="EMBL" id="WPH02608.1"/>
    </source>
</evidence>
<keyword evidence="3" id="KW-1185">Reference proteome</keyword>
<dbReference type="AlphaFoldDB" id="A0AAQ3RD84"/>
<proteinExistence type="predicted"/>
<name>A0AAQ3RD84_9PEZI</name>
<feature type="region of interest" description="Disordered" evidence="1">
    <location>
        <begin position="1"/>
        <end position="71"/>
    </location>
</feature>
<protein>
    <submittedName>
        <fullName evidence="2">Uncharacterized protein</fullName>
    </submittedName>
</protein>
<sequence>MDWTGGTRRRFTAGKTSAARQKQKSHFAKARAAAAAAASIHPQTTSRRHSSRSHKSDVVHSDRALRTTQQRSPSIINLLEENWNSITPRREPHAHVISKNRPRLIQDTIPSVSLKDASTEEERLLAIRCDLLRRSDWLGLAVTRPLKMKFPISNDNCRIGKRRKVTCSDHPNANKARSCTRIPLFEHLLPQPEILMSGALPIEDVRIKIGTDALASATQVSQGLLPSERSFRSISSGPLLEESMRFDEEDDDFDLFQQFDAEKIQQSAVNLPSVLTAERQDETPSLDRIQQSDNLELIQDPSFSHSNQILNPHLWDVAVVSHTEQPEMLYVADDFVPRNSIIPTQKSDNIDTDEEKWRNLMGIKKCDRDHERVAASPATSHNESSTDVSRHSFALMEMSRDDYSLHVNFDQTDAQMRNSSDADGEIDENLARSSNSLPLITAEHPAPSPKTLLKAINKLEQDSDEAMWRAFVLGSRKVSEESQSMMLLDDEEKSPTRPPYSPSLAISGLGSSIYTMVGDQTHAPSEMTDLRSMY</sequence>
<evidence type="ECO:0000313" key="3">
    <source>
        <dbReference type="Proteomes" id="UP001303373"/>
    </source>
</evidence>
<dbReference type="Proteomes" id="UP001303373">
    <property type="component" value="Chromosome 8"/>
</dbReference>